<dbReference type="InterPro" id="IPR017937">
    <property type="entry name" value="Thioredoxin_CS"/>
</dbReference>
<gene>
    <name evidence="3" type="ORF">ACFSSE_17265</name>
</gene>
<reference evidence="4" key="1">
    <citation type="journal article" date="2019" name="Int. J. Syst. Evol. Microbiol.">
        <title>The Global Catalogue of Microorganisms (GCM) 10K type strain sequencing project: providing services to taxonomists for standard genome sequencing and annotation.</title>
        <authorList>
            <consortium name="The Broad Institute Genomics Platform"/>
            <consortium name="The Broad Institute Genome Sequencing Center for Infectious Disease"/>
            <person name="Wu L."/>
            <person name="Ma J."/>
        </authorList>
    </citation>
    <scope>NUCLEOTIDE SEQUENCE [LARGE SCALE GENOMIC DNA]</scope>
    <source>
        <strain evidence="4">KCTC 42456</strain>
    </source>
</reference>
<keyword evidence="1" id="KW-0676">Redox-active center</keyword>
<dbReference type="Proteomes" id="UP001597546">
    <property type="component" value="Unassembled WGS sequence"/>
</dbReference>
<dbReference type="InterPro" id="IPR036249">
    <property type="entry name" value="Thioredoxin-like_sf"/>
</dbReference>
<dbReference type="PANTHER" id="PTHR42852:SF17">
    <property type="entry name" value="THIOREDOXIN-LIKE PROTEIN HI_1115"/>
    <property type="match status" value="1"/>
</dbReference>
<dbReference type="EMBL" id="JBHULV010000055">
    <property type="protein sequence ID" value="MFD2733462.1"/>
    <property type="molecule type" value="Genomic_DNA"/>
</dbReference>
<comment type="caution">
    <text evidence="3">The sequence shown here is derived from an EMBL/GenBank/DDBJ whole genome shotgun (WGS) entry which is preliminary data.</text>
</comment>
<name>A0ABW5TW06_9SPHI</name>
<proteinExistence type="predicted"/>
<evidence type="ECO:0000256" key="1">
    <source>
        <dbReference type="ARBA" id="ARBA00023284"/>
    </source>
</evidence>
<organism evidence="3 4">
    <name type="scientific">Pedobacter alpinus</name>
    <dbReference type="NCBI Taxonomy" id="1590643"/>
    <lineage>
        <taxon>Bacteria</taxon>
        <taxon>Pseudomonadati</taxon>
        <taxon>Bacteroidota</taxon>
        <taxon>Sphingobacteriia</taxon>
        <taxon>Sphingobacteriales</taxon>
        <taxon>Sphingobacteriaceae</taxon>
        <taxon>Pedobacter</taxon>
    </lineage>
</organism>
<evidence type="ECO:0000313" key="3">
    <source>
        <dbReference type="EMBL" id="MFD2733462.1"/>
    </source>
</evidence>
<dbReference type="PROSITE" id="PS51352">
    <property type="entry name" value="THIOREDOXIN_2"/>
    <property type="match status" value="1"/>
</dbReference>
<dbReference type="InterPro" id="IPR000866">
    <property type="entry name" value="AhpC/TSA"/>
</dbReference>
<accession>A0ABW5TW06</accession>
<dbReference type="Gene3D" id="3.40.30.10">
    <property type="entry name" value="Glutaredoxin"/>
    <property type="match status" value="1"/>
</dbReference>
<dbReference type="Pfam" id="PF00578">
    <property type="entry name" value="AhpC-TSA"/>
    <property type="match status" value="1"/>
</dbReference>
<dbReference type="InterPro" id="IPR013766">
    <property type="entry name" value="Thioredoxin_domain"/>
</dbReference>
<dbReference type="SUPFAM" id="SSF52833">
    <property type="entry name" value="Thioredoxin-like"/>
    <property type="match status" value="1"/>
</dbReference>
<evidence type="ECO:0000313" key="4">
    <source>
        <dbReference type="Proteomes" id="UP001597546"/>
    </source>
</evidence>
<dbReference type="PROSITE" id="PS00194">
    <property type="entry name" value="THIOREDOXIN_1"/>
    <property type="match status" value="1"/>
</dbReference>
<keyword evidence="4" id="KW-1185">Reference proteome</keyword>
<dbReference type="RefSeq" id="WP_379044159.1">
    <property type="nucleotide sequence ID" value="NZ_JBHSKW010000037.1"/>
</dbReference>
<protein>
    <submittedName>
        <fullName evidence="3">TlpA family protein disulfide reductase</fullName>
    </submittedName>
</protein>
<sequence>MDGKNPAAPIFLIYELSLQEIESRRERLPKPMDSGVFKEGDDFKYFSFRDTENVKFKKEDLIGKVLVLNFWFINCPPCKAEIPEFNEIVAEYKNNEKVVFVAVGLDEWVDVKEFIKNNPYNFHLVTGGRYIADDYGVNGYPTNIVVDTTGKIAFQSKGGSMANPLWIRKAIDKSLE</sequence>
<dbReference type="InterPro" id="IPR050553">
    <property type="entry name" value="Thioredoxin_ResA/DsbE_sf"/>
</dbReference>
<feature type="domain" description="Thioredoxin" evidence="2">
    <location>
        <begin position="37"/>
        <end position="176"/>
    </location>
</feature>
<dbReference type="CDD" id="cd02966">
    <property type="entry name" value="TlpA_like_family"/>
    <property type="match status" value="1"/>
</dbReference>
<evidence type="ECO:0000259" key="2">
    <source>
        <dbReference type="PROSITE" id="PS51352"/>
    </source>
</evidence>
<dbReference type="PANTHER" id="PTHR42852">
    <property type="entry name" value="THIOL:DISULFIDE INTERCHANGE PROTEIN DSBE"/>
    <property type="match status" value="1"/>
</dbReference>